<dbReference type="AlphaFoldDB" id="A0A6A4ZC82"/>
<name>A0A6A4ZC82_9STRA</name>
<sequence>MGLKNDRNVLAVVPVSGGGGGAGALQAPPDHQQHHDNAASKPHGPSPIAQRLGEICDKDRRGALGGVAVGGREPDDPMFQ</sequence>
<feature type="non-terminal residue" evidence="2">
    <location>
        <position position="80"/>
    </location>
</feature>
<proteinExistence type="predicted"/>
<protein>
    <submittedName>
        <fullName evidence="2">Uncharacterized protein</fullName>
    </submittedName>
</protein>
<accession>A0A6A4ZC82</accession>
<dbReference type="EMBL" id="VJMH01003813">
    <property type="protein sequence ID" value="KAF0704803.1"/>
    <property type="molecule type" value="Genomic_DNA"/>
</dbReference>
<comment type="caution">
    <text evidence="2">The sequence shown here is derived from an EMBL/GenBank/DDBJ whole genome shotgun (WGS) entry which is preliminary data.</text>
</comment>
<reference evidence="2" key="1">
    <citation type="submission" date="2019-06" db="EMBL/GenBank/DDBJ databases">
        <title>Genomics analysis of Aphanomyces spp. identifies a new class of oomycete effector associated with host adaptation.</title>
        <authorList>
            <person name="Gaulin E."/>
        </authorList>
    </citation>
    <scope>NUCLEOTIDE SEQUENCE</scope>
    <source>
        <strain evidence="2">CBS 578.67</strain>
    </source>
</reference>
<evidence type="ECO:0000256" key="1">
    <source>
        <dbReference type="SAM" id="MobiDB-lite"/>
    </source>
</evidence>
<organism evidence="2">
    <name type="scientific">Aphanomyces stellatus</name>
    <dbReference type="NCBI Taxonomy" id="120398"/>
    <lineage>
        <taxon>Eukaryota</taxon>
        <taxon>Sar</taxon>
        <taxon>Stramenopiles</taxon>
        <taxon>Oomycota</taxon>
        <taxon>Saprolegniomycetes</taxon>
        <taxon>Saprolegniales</taxon>
        <taxon>Verrucalvaceae</taxon>
        <taxon>Aphanomyces</taxon>
    </lineage>
</organism>
<gene>
    <name evidence="2" type="ORF">As57867_007230</name>
</gene>
<feature type="region of interest" description="Disordered" evidence="1">
    <location>
        <begin position="1"/>
        <end position="51"/>
    </location>
</feature>
<evidence type="ECO:0000313" key="2">
    <source>
        <dbReference type="EMBL" id="KAF0704803.1"/>
    </source>
</evidence>